<dbReference type="SUPFAM" id="SSF54106">
    <property type="entry name" value="LysM domain"/>
    <property type="match status" value="1"/>
</dbReference>
<feature type="region of interest" description="Disordered" evidence="1">
    <location>
        <begin position="24"/>
        <end position="83"/>
    </location>
</feature>
<feature type="domain" description="LysM" evidence="3">
    <location>
        <begin position="139"/>
        <end position="183"/>
    </location>
</feature>
<dbReference type="PROSITE" id="PS51257">
    <property type="entry name" value="PROKAR_LIPOPROTEIN"/>
    <property type="match status" value="1"/>
</dbReference>
<sequence>MRRRLVPFAVPLVALTLAACAAEPGTTSASPVPVTTQRPASSQQPATTQEPATAEGPPALTPPPDGRPEQSDTDGDGLIYAGNGTWFSADGPGGCASNAAIHPYGAHDPRAQLGGELVDMGASDLASGEVGYNADGLIETYTVESGDSLIAIGERFCIDYVTVGAYNDRFGPKQIQPGDVLILRP</sequence>
<evidence type="ECO:0000256" key="1">
    <source>
        <dbReference type="SAM" id="MobiDB-lite"/>
    </source>
</evidence>
<dbReference type="EMBL" id="JBBDGM010000001">
    <property type="protein sequence ID" value="MEJ1086850.1"/>
    <property type="molecule type" value="Genomic_DNA"/>
</dbReference>
<dbReference type="InterPro" id="IPR018392">
    <property type="entry name" value="LysM"/>
</dbReference>
<feature type="signal peptide" evidence="2">
    <location>
        <begin position="1"/>
        <end position="21"/>
    </location>
</feature>
<dbReference type="Pfam" id="PF01476">
    <property type="entry name" value="LysM"/>
    <property type="match status" value="1"/>
</dbReference>
<dbReference type="Proteomes" id="UP001371224">
    <property type="component" value="Unassembled WGS sequence"/>
</dbReference>
<dbReference type="Gene3D" id="3.10.350.10">
    <property type="entry name" value="LysM domain"/>
    <property type="match status" value="1"/>
</dbReference>
<name>A0ABU8L724_9MICO</name>
<dbReference type="InterPro" id="IPR036779">
    <property type="entry name" value="LysM_dom_sf"/>
</dbReference>
<proteinExistence type="predicted"/>
<keyword evidence="5" id="KW-1185">Reference proteome</keyword>
<organism evidence="4 5">
    <name type="scientific">Microbacterium bandirmense</name>
    <dbReference type="NCBI Taxonomy" id="3122050"/>
    <lineage>
        <taxon>Bacteria</taxon>
        <taxon>Bacillati</taxon>
        <taxon>Actinomycetota</taxon>
        <taxon>Actinomycetes</taxon>
        <taxon>Micrococcales</taxon>
        <taxon>Microbacteriaceae</taxon>
        <taxon>Microbacterium</taxon>
    </lineage>
</organism>
<accession>A0ABU8L724</accession>
<dbReference type="CDD" id="cd00118">
    <property type="entry name" value="LysM"/>
    <property type="match status" value="1"/>
</dbReference>
<reference evidence="4 5" key="1">
    <citation type="submission" date="2024-02" db="EMBL/GenBank/DDBJ databases">
        <authorList>
            <person name="Saticioglu I.B."/>
        </authorList>
    </citation>
    <scope>NUCLEOTIDE SEQUENCE [LARGE SCALE GENOMIC DNA]</scope>
    <source>
        <strain evidence="4 5">Mu-80</strain>
    </source>
</reference>
<dbReference type="PROSITE" id="PS51782">
    <property type="entry name" value="LYSM"/>
    <property type="match status" value="1"/>
</dbReference>
<feature type="chain" id="PRO_5046237843" evidence="2">
    <location>
        <begin position="22"/>
        <end position="185"/>
    </location>
</feature>
<evidence type="ECO:0000313" key="4">
    <source>
        <dbReference type="EMBL" id="MEJ1086850.1"/>
    </source>
</evidence>
<comment type="caution">
    <text evidence="4">The sequence shown here is derived from an EMBL/GenBank/DDBJ whole genome shotgun (WGS) entry which is preliminary data.</text>
</comment>
<protein>
    <submittedName>
        <fullName evidence="4">LysM peptidoglycan-binding domain-containing protein</fullName>
    </submittedName>
</protein>
<feature type="compositionally biased region" description="Polar residues" evidence="1">
    <location>
        <begin position="25"/>
        <end position="51"/>
    </location>
</feature>
<dbReference type="RefSeq" id="WP_337330532.1">
    <property type="nucleotide sequence ID" value="NZ_JBBDGM010000001.1"/>
</dbReference>
<keyword evidence="2" id="KW-0732">Signal</keyword>
<evidence type="ECO:0000313" key="5">
    <source>
        <dbReference type="Proteomes" id="UP001371224"/>
    </source>
</evidence>
<evidence type="ECO:0000259" key="3">
    <source>
        <dbReference type="PROSITE" id="PS51782"/>
    </source>
</evidence>
<evidence type="ECO:0000256" key="2">
    <source>
        <dbReference type="SAM" id="SignalP"/>
    </source>
</evidence>
<gene>
    <name evidence="4" type="ORF">WDU99_00800</name>
</gene>